<feature type="region of interest" description="Disordered" evidence="1">
    <location>
        <begin position="89"/>
        <end position="150"/>
    </location>
</feature>
<dbReference type="EMBL" id="AVOT02025060">
    <property type="protein sequence ID" value="MBW0516120.1"/>
    <property type="molecule type" value="Genomic_DNA"/>
</dbReference>
<reference evidence="2" key="1">
    <citation type="submission" date="2021-03" db="EMBL/GenBank/DDBJ databases">
        <title>Draft genome sequence of rust myrtle Austropuccinia psidii MF-1, a brazilian biotype.</title>
        <authorList>
            <person name="Quecine M.C."/>
            <person name="Pachon D.M.R."/>
            <person name="Bonatelli M.L."/>
            <person name="Correr F.H."/>
            <person name="Franceschini L.M."/>
            <person name="Leite T.F."/>
            <person name="Margarido G.R.A."/>
            <person name="Almeida C.A."/>
            <person name="Ferrarezi J.A."/>
            <person name="Labate C.A."/>
        </authorList>
    </citation>
    <scope>NUCLEOTIDE SEQUENCE</scope>
    <source>
        <strain evidence="2">MF-1</strain>
    </source>
</reference>
<feature type="compositionally biased region" description="Basic and acidic residues" evidence="1">
    <location>
        <begin position="112"/>
        <end position="134"/>
    </location>
</feature>
<gene>
    <name evidence="2" type="ORF">O181_055835</name>
</gene>
<protein>
    <submittedName>
        <fullName evidence="2">Uncharacterized protein</fullName>
    </submittedName>
</protein>
<accession>A0A9Q3E531</accession>
<name>A0A9Q3E531_9BASI</name>
<organism evidence="2 3">
    <name type="scientific">Austropuccinia psidii MF-1</name>
    <dbReference type="NCBI Taxonomy" id="1389203"/>
    <lineage>
        <taxon>Eukaryota</taxon>
        <taxon>Fungi</taxon>
        <taxon>Dikarya</taxon>
        <taxon>Basidiomycota</taxon>
        <taxon>Pucciniomycotina</taxon>
        <taxon>Pucciniomycetes</taxon>
        <taxon>Pucciniales</taxon>
        <taxon>Sphaerophragmiaceae</taxon>
        <taxon>Austropuccinia</taxon>
    </lineage>
</organism>
<sequence length="150" mass="17494">MSPVHLRNLRVPRNHPDDIEGLFRTRNSGRGHIGHIGGWQYTERNHTHSSIHFPIKQKPQTRGLVQPSIPLGKTWSKFPEDISQRYTLKRPYGNHKRMESHQEVQTPVGEGNQDKGESSHYPRYRRTADLDRAYSDSFRLTRSRQTQLSS</sequence>
<evidence type="ECO:0000313" key="3">
    <source>
        <dbReference type="Proteomes" id="UP000765509"/>
    </source>
</evidence>
<feature type="compositionally biased region" description="Polar residues" evidence="1">
    <location>
        <begin position="138"/>
        <end position="150"/>
    </location>
</feature>
<evidence type="ECO:0000313" key="2">
    <source>
        <dbReference type="EMBL" id="MBW0516120.1"/>
    </source>
</evidence>
<dbReference type="AlphaFoldDB" id="A0A9Q3E531"/>
<dbReference type="Proteomes" id="UP000765509">
    <property type="component" value="Unassembled WGS sequence"/>
</dbReference>
<keyword evidence="3" id="KW-1185">Reference proteome</keyword>
<proteinExistence type="predicted"/>
<evidence type="ECO:0000256" key="1">
    <source>
        <dbReference type="SAM" id="MobiDB-lite"/>
    </source>
</evidence>
<comment type="caution">
    <text evidence="2">The sequence shown here is derived from an EMBL/GenBank/DDBJ whole genome shotgun (WGS) entry which is preliminary data.</text>
</comment>